<feature type="transmembrane region" description="Helical" evidence="7">
    <location>
        <begin position="114"/>
        <end position="136"/>
    </location>
</feature>
<proteinExistence type="inferred from homology"/>
<evidence type="ECO:0000256" key="2">
    <source>
        <dbReference type="ARBA" id="ARBA00022692"/>
    </source>
</evidence>
<protein>
    <recommendedName>
        <fullName evidence="11">DUF1772-domain-containing protein</fullName>
    </recommendedName>
</protein>
<keyword evidence="3 7" id="KW-1133">Transmembrane helix</keyword>
<sequence length="235" mass="24217">MALPTIMTTTTQLLSITTSLLAAGSLTTTSLIEIPQLRSQPASRSLPMLRWYFSRGSHIFPPAAILSSTGFLYLAYTAAAAALAATPALGASTTSTLVFTLLKTALTERKVQGYLAAAALNLSIAPFTALVMVPAVNFQLIQRTIDLGGARSAKAAEAGGGQPGRSAEDSANSRGEGASQWGDVSGPASVARREGSKREEERVGVLLERFGKLNLVRAGLMGVGGVVGLGTALAL</sequence>
<keyword evidence="4 7" id="KW-0472">Membrane</keyword>
<evidence type="ECO:0000256" key="8">
    <source>
        <dbReference type="SAM" id="SignalP"/>
    </source>
</evidence>
<evidence type="ECO:0000256" key="3">
    <source>
        <dbReference type="ARBA" id="ARBA00022989"/>
    </source>
</evidence>
<evidence type="ECO:0000256" key="4">
    <source>
        <dbReference type="ARBA" id="ARBA00023136"/>
    </source>
</evidence>
<comment type="subcellular location">
    <subcellularLocation>
        <location evidence="1">Membrane</location>
        <topology evidence="1">Multi-pass membrane protein</topology>
    </subcellularLocation>
</comment>
<dbReference type="AlphaFoldDB" id="A0A4U0TLY9"/>
<evidence type="ECO:0000256" key="1">
    <source>
        <dbReference type="ARBA" id="ARBA00004141"/>
    </source>
</evidence>
<keyword evidence="8" id="KW-0732">Signal</keyword>
<gene>
    <name evidence="9" type="ORF">B0A50_08405</name>
</gene>
<accession>A0A4U0TLY9</accession>
<feature type="transmembrane region" description="Helical" evidence="7">
    <location>
        <begin position="80"/>
        <end position="102"/>
    </location>
</feature>
<feature type="region of interest" description="Disordered" evidence="6">
    <location>
        <begin position="155"/>
        <end position="196"/>
    </location>
</feature>
<evidence type="ECO:0008006" key="11">
    <source>
        <dbReference type="Google" id="ProtNLM"/>
    </source>
</evidence>
<feature type="signal peptide" evidence="8">
    <location>
        <begin position="1"/>
        <end position="22"/>
    </location>
</feature>
<dbReference type="InterPro" id="IPR013901">
    <property type="entry name" value="Anthrone_oxy"/>
</dbReference>
<organism evidence="9 10">
    <name type="scientific">Salinomyces thailandicus</name>
    <dbReference type="NCBI Taxonomy" id="706561"/>
    <lineage>
        <taxon>Eukaryota</taxon>
        <taxon>Fungi</taxon>
        <taxon>Dikarya</taxon>
        <taxon>Ascomycota</taxon>
        <taxon>Pezizomycotina</taxon>
        <taxon>Dothideomycetes</taxon>
        <taxon>Dothideomycetidae</taxon>
        <taxon>Mycosphaerellales</taxon>
        <taxon>Teratosphaeriaceae</taxon>
        <taxon>Salinomyces</taxon>
    </lineage>
</organism>
<feature type="transmembrane region" description="Helical" evidence="7">
    <location>
        <begin position="12"/>
        <end position="32"/>
    </location>
</feature>
<feature type="chain" id="PRO_5020629349" description="DUF1772-domain-containing protein" evidence="8">
    <location>
        <begin position="23"/>
        <end position="235"/>
    </location>
</feature>
<name>A0A4U0TLY9_9PEZI</name>
<dbReference type="EMBL" id="NAJL01000067">
    <property type="protein sequence ID" value="TKA22746.1"/>
    <property type="molecule type" value="Genomic_DNA"/>
</dbReference>
<evidence type="ECO:0000256" key="6">
    <source>
        <dbReference type="SAM" id="MobiDB-lite"/>
    </source>
</evidence>
<keyword evidence="2 7" id="KW-0812">Transmembrane</keyword>
<dbReference type="PANTHER" id="PTHR35042">
    <property type="entry name" value="ANTHRONE OXYGENASE ENCC"/>
    <property type="match status" value="1"/>
</dbReference>
<comment type="similarity">
    <text evidence="5">Belongs to the anthrone oxygenase family.</text>
</comment>
<dbReference type="PANTHER" id="PTHR35042:SF1">
    <property type="entry name" value="DUF1772-DOMAIN-CONTAINING PROTEIN"/>
    <property type="match status" value="1"/>
</dbReference>
<keyword evidence="10" id="KW-1185">Reference proteome</keyword>
<evidence type="ECO:0000313" key="10">
    <source>
        <dbReference type="Proteomes" id="UP000308549"/>
    </source>
</evidence>
<dbReference type="Proteomes" id="UP000308549">
    <property type="component" value="Unassembled WGS sequence"/>
</dbReference>
<evidence type="ECO:0000256" key="7">
    <source>
        <dbReference type="SAM" id="Phobius"/>
    </source>
</evidence>
<evidence type="ECO:0000256" key="5">
    <source>
        <dbReference type="ARBA" id="ARBA00034313"/>
    </source>
</evidence>
<reference evidence="9 10" key="1">
    <citation type="submission" date="2017-03" db="EMBL/GenBank/DDBJ databases">
        <title>Genomes of endolithic fungi from Antarctica.</title>
        <authorList>
            <person name="Coleine C."/>
            <person name="Masonjones S."/>
            <person name="Stajich J.E."/>
        </authorList>
    </citation>
    <scope>NUCLEOTIDE SEQUENCE [LARGE SCALE GENOMIC DNA]</scope>
    <source>
        <strain evidence="9 10">CCFEE 6315</strain>
    </source>
</reference>
<dbReference type="Pfam" id="PF08592">
    <property type="entry name" value="Anthrone_oxy"/>
    <property type="match status" value="1"/>
</dbReference>
<dbReference type="OrthoDB" id="5954308at2759"/>
<evidence type="ECO:0000313" key="9">
    <source>
        <dbReference type="EMBL" id="TKA22746.1"/>
    </source>
</evidence>
<dbReference type="GO" id="GO:0016020">
    <property type="term" value="C:membrane"/>
    <property type="evidence" value="ECO:0007669"/>
    <property type="project" value="UniProtKB-SubCell"/>
</dbReference>
<comment type="caution">
    <text evidence="9">The sequence shown here is derived from an EMBL/GenBank/DDBJ whole genome shotgun (WGS) entry which is preliminary data.</text>
</comment>